<dbReference type="Pfam" id="PF03876">
    <property type="entry name" value="SHS2_Rpb7-N"/>
    <property type="match status" value="1"/>
</dbReference>
<dbReference type="Gene3D" id="3.30.1490.120">
    <property type="entry name" value="RNA polymerase Rpb7-like, N-terminal domain"/>
    <property type="match status" value="1"/>
</dbReference>
<feature type="domain" description="RNA polymerase Rpb7-like N-terminal" evidence="7">
    <location>
        <begin position="8"/>
        <end position="64"/>
    </location>
</feature>
<evidence type="ECO:0000259" key="8">
    <source>
        <dbReference type="Pfam" id="PF08292"/>
    </source>
</evidence>
<dbReference type="InterPro" id="IPR012340">
    <property type="entry name" value="NA-bd_OB-fold"/>
</dbReference>
<protein>
    <recommendedName>
        <fullName evidence="10">RNA polymerase III subunit Rpc25 domain-containing protein</fullName>
    </recommendedName>
</protein>
<organism evidence="9">
    <name type="scientific">Bicosoecida sp. CB-2014</name>
    <dbReference type="NCBI Taxonomy" id="1486930"/>
    <lineage>
        <taxon>Eukaryota</taxon>
        <taxon>Sar</taxon>
        <taxon>Stramenopiles</taxon>
        <taxon>Bigyra</taxon>
        <taxon>Opalozoa</taxon>
        <taxon>Bicosoecida</taxon>
    </lineage>
</organism>
<evidence type="ECO:0000256" key="4">
    <source>
        <dbReference type="ARBA" id="ARBA00023163"/>
    </source>
</evidence>
<keyword evidence="4" id="KW-0804">Transcription</keyword>
<dbReference type="CDD" id="cd04330">
    <property type="entry name" value="RNAP_III_Rpc25_N"/>
    <property type="match status" value="1"/>
</dbReference>
<dbReference type="PANTHER" id="PTHR12709:SF1">
    <property type="entry name" value="DNA-DIRECTED RNA POLYMERASE III SUBUNIT RPC8"/>
    <property type="match status" value="1"/>
</dbReference>
<reference evidence="9" key="1">
    <citation type="submission" date="2021-01" db="EMBL/GenBank/DDBJ databases">
        <authorList>
            <person name="Corre E."/>
            <person name="Pelletier E."/>
            <person name="Niang G."/>
            <person name="Scheremetjew M."/>
            <person name="Finn R."/>
            <person name="Kale V."/>
            <person name="Holt S."/>
            <person name="Cochrane G."/>
            <person name="Meng A."/>
            <person name="Brown T."/>
            <person name="Cohen L."/>
        </authorList>
    </citation>
    <scope>NUCLEOTIDE SEQUENCE</scope>
    <source>
        <strain evidence="9">Ms1</strain>
    </source>
</reference>
<keyword evidence="3" id="KW-0240">DNA-directed RNA polymerase</keyword>
<feature type="domain" description="RNA polymerase III subunit Rpc25" evidence="8">
    <location>
        <begin position="83"/>
        <end position="230"/>
    </location>
</feature>
<dbReference type="InterPro" id="IPR045113">
    <property type="entry name" value="Rpb7-like"/>
</dbReference>
<keyword evidence="5" id="KW-0539">Nucleus</keyword>
<evidence type="ECO:0000256" key="3">
    <source>
        <dbReference type="ARBA" id="ARBA00022478"/>
    </source>
</evidence>
<comment type="subcellular location">
    <subcellularLocation>
        <location evidence="1">Nucleus</location>
    </subcellularLocation>
</comment>
<evidence type="ECO:0000259" key="7">
    <source>
        <dbReference type="Pfam" id="PF03876"/>
    </source>
</evidence>
<dbReference type="EMBL" id="HBFS01004956">
    <property type="protein sequence ID" value="CAD8910125.1"/>
    <property type="molecule type" value="Transcribed_RNA"/>
</dbReference>
<dbReference type="SUPFAM" id="SSF88798">
    <property type="entry name" value="N-terminal, heterodimerisation domain of RBP7 (RpoE)"/>
    <property type="match status" value="1"/>
</dbReference>
<evidence type="ECO:0000256" key="1">
    <source>
        <dbReference type="ARBA" id="ARBA00004123"/>
    </source>
</evidence>
<accession>A0A7S1C729</accession>
<name>A0A7S1C729_9STRA</name>
<dbReference type="PANTHER" id="PTHR12709">
    <property type="entry name" value="DNA-DIRECTED RNA POLYMERASE II, III"/>
    <property type="match status" value="1"/>
</dbReference>
<dbReference type="InterPro" id="IPR013238">
    <property type="entry name" value="RNA_pol_III_Rbc25"/>
</dbReference>
<dbReference type="Gene3D" id="2.40.50.140">
    <property type="entry name" value="Nucleic acid-binding proteins"/>
    <property type="match status" value="1"/>
</dbReference>
<comment type="similarity">
    <text evidence="2">Belongs to the eukaryotic RPB7/RPC8 RNA polymerase subunit family.</text>
</comment>
<dbReference type="InterPro" id="IPR005576">
    <property type="entry name" value="Rpb7-like_N"/>
</dbReference>
<dbReference type="GO" id="GO:0005666">
    <property type="term" value="C:RNA polymerase III complex"/>
    <property type="evidence" value="ECO:0007669"/>
    <property type="project" value="TreeGrafter"/>
</dbReference>
<evidence type="ECO:0000256" key="6">
    <source>
        <dbReference type="SAM" id="MobiDB-lite"/>
    </source>
</evidence>
<dbReference type="AlphaFoldDB" id="A0A7S1C729"/>
<gene>
    <name evidence="9" type="ORF">BSP0115_LOCUS3329</name>
</gene>
<proteinExistence type="inferred from homology"/>
<dbReference type="SUPFAM" id="SSF50249">
    <property type="entry name" value="Nucleic acid-binding proteins"/>
    <property type="match status" value="1"/>
</dbReference>
<dbReference type="InterPro" id="IPR036898">
    <property type="entry name" value="RNA_pol_Rpb7-like_N_sf"/>
</dbReference>
<evidence type="ECO:0000256" key="5">
    <source>
        <dbReference type="ARBA" id="ARBA00023242"/>
    </source>
</evidence>
<sequence>MWFLATVRDTITIPPVLFAEDRNEALSLEIEKKYANKVLPDVGLCLCCYDILSVRDSHIYPGDGSAHTDATFRLAVFSPSEGEIMVGTIKSGEADGLVISLGFFDDVHIPPSLMMRNSAYAEDDAGTGSKVWTWEYEGDEEEAGDGADPVKLPLYVGDVVRFRVHAVLFKRQGIADSTRDLLSLEPGVAARPPSAPGGGGLESDDPPMRVIASLTSASGDASELGVVKWWDAGDGGDDDAEGEGGAA</sequence>
<dbReference type="GO" id="GO:0006384">
    <property type="term" value="P:transcription initiation at RNA polymerase III promoter"/>
    <property type="evidence" value="ECO:0007669"/>
    <property type="project" value="TreeGrafter"/>
</dbReference>
<feature type="region of interest" description="Disordered" evidence="6">
    <location>
        <begin position="186"/>
        <end position="207"/>
    </location>
</feature>
<evidence type="ECO:0008006" key="10">
    <source>
        <dbReference type="Google" id="ProtNLM"/>
    </source>
</evidence>
<dbReference type="Pfam" id="PF08292">
    <property type="entry name" value="RNA_pol_Rbc25"/>
    <property type="match status" value="1"/>
</dbReference>
<evidence type="ECO:0000313" key="9">
    <source>
        <dbReference type="EMBL" id="CAD8910125.1"/>
    </source>
</evidence>
<evidence type="ECO:0000256" key="2">
    <source>
        <dbReference type="ARBA" id="ARBA00009307"/>
    </source>
</evidence>